<keyword evidence="3" id="KW-1185">Reference proteome</keyword>
<dbReference type="AlphaFoldDB" id="A0A1I6HYR6"/>
<evidence type="ECO:0008006" key="4">
    <source>
        <dbReference type="Google" id="ProtNLM"/>
    </source>
</evidence>
<reference evidence="3" key="1">
    <citation type="submission" date="2016-10" db="EMBL/GenBank/DDBJ databases">
        <authorList>
            <person name="Varghese N."/>
            <person name="Submissions S."/>
        </authorList>
    </citation>
    <scope>NUCLEOTIDE SEQUENCE [LARGE SCALE GENOMIC DNA]</scope>
    <source>
        <strain evidence="3">DSM 26879</strain>
    </source>
</reference>
<gene>
    <name evidence="2" type="ORF">SAMN04488005_3131</name>
</gene>
<proteinExistence type="predicted"/>
<sequence length="217" mass="23188">MNFYATVLAAMIAATAAQAQDFYAGAEILQFQLSDTDGDDTQEEFRPAARLTFGYALSDAQAIELKGFLFETEDEEASAVKIRYADLAYVSTVALGDNLDARFHAGVRYFELTAPGSIWNGSVGPVIGARLSSDLGNGFALYGAAETALVFGDETTEAHPHQVAMRQLATGVSYAQAMGGGTLEATFGLEAHQYQSVRDAEEDYGLIGFGLGARYSF</sequence>
<name>A0A1I6HYR6_9RHOB</name>
<evidence type="ECO:0000256" key="1">
    <source>
        <dbReference type="SAM" id="SignalP"/>
    </source>
</evidence>
<dbReference type="Proteomes" id="UP000199478">
    <property type="component" value="Unassembled WGS sequence"/>
</dbReference>
<dbReference type="OrthoDB" id="9928879at2"/>
<feature type="signal peptide" evidence="1">
    <location>
        <begin position="1"/>
        <end position="19"/>
    </location>
</feature>
<dbReference type="InterPro" id="IPR011250">
    <property type="entry name" value="OMP/PagP_B-barrel"/>
</dbReference>
<dbReference type="Gene3D" id="2.40.160.20">
    <property type="match status" value="1"/>
</dbReference>
<dbReference type="RefSeq" id="WP_090201710.1">
    <property type="nucleotide sequence ID" value="NZ_FOYP01000003.1"/>
</dbReference>
<protein>
    <recommendedName>
        <fullName evidence="4">Outer membrane protein beta-barrel domain-containing protein</fullName>
    </recommendedName>
</protein>
<feature type="chain" id="PRO_5011642223" description="Outer membrane protein beta-barrel domain-containing protein" evidence="1">
    <location>
        <begin position="20"/>
        <end position="217"/>
    </location>
</feature>
<evidence type="ECO:0000313" key="3">
    <source>
        <dbReference type="Proteomes" id="UP000199478"/>
    </source>
</evidence>
<keyword evidence="1" id="KW-0732">Signal</keyword>
<dbReference type="SUPFAM" id="SSF56925">
    <property type="entry name" value="OMPA-like"/>
    <property type="match status" value="1"/>
</dbReference>
<evidence type="ECO:0000313" key="2">
    <source>
        <dbReference type="EMBL" id="SFR59591.1"/>
    </source>
</evidence>
<dbReference type="EMBL" id="FOYP01000003">
    <property type="protein sequence ID" value="SFR59591.1"/>
    <property type="molecule type" value="Genomic_DNA"/>
</dbReference>
<organism evidence="2 3">
    <name type="scientific">Yoonia tamlensis</name>
    <dbReference type="NCBI Taxonomy" id="390270"/>
    <lineage>
        <taxon>Bacteria</taxon>
        <taxon>Pseudomonadati</taxon>
        <taxon>Pseudomonadota</taxon>
        <taxon>Alphaproteobacteria</taxon>
        <taxon>Rhodobacterales</taxon>
        <taxon>Paracoccaceae</taxon>
        <taxon>Yoonia</taxon>
    </lineage>
</organism>
<accession>A0A1I6HYR6</accession>